<organism evidence="2 3">
    <name type="scientific">Sphingobacterium multivorum</name>
    <dbReference type="NCBI Taxonomy" id="28454"/>
    <lineage>
        <taxon>Bacteria</taxon>
        <taxon>Pseudomonadati</taxon>
        <taxon>Bacteroidota</taxon>
        <taxon>Sphingobacteriia</taxon>
        <taxon>Sphingobacteriales</taxon>
        <taxon>Sphingobacteriaceae</taxon>
        <taxon>Sphingobacterium</taxon>
    </lineage>
</organism>
<reference evidence="2 3" key="1">
    <citation type="submission" date="2018-06" db="EMBL/GenBank/DDBJ databases">
        <authorList>
            <consortium name="Pathogen Informatics"/>
            <person name="Doyle S."/>
        </authorList>
    </citation>
    <scope>NUCLEOTIDE SEQUENCE [LARGE SCALE GENOMIC DNA]</scope>
    <source>
        <strain evidence="2 3">NCTC11343</strain>
    </source>
</reference>
<dbReference type="Pfam" id="PF13847">
    <property type="entry name" value="Methyltransf_31"/>
    <property type="match status" value="1"/>
</dbReference>
<dbReference type="GeneID" id="97179328"/>
<feature type="domain" description="Methyltransferase" evidence="1">
    <location>
        <begin position="34"/>
        <end position="142"/>
    </location>
</feature>
<keyword evidence="2" id="KW-0808">Transferase</keyword>
<dbReference type="GO" id="GO:0043770">
    <property type="term" value="F:demethylmenaquinone methyltransferase activity"/>
    <property type="evidence" value="ECO:0007669"/>
    <property type="project" value="UniProtKB-EC"/>
</dbReference>
<dbReference type="PANTHER" id="PTHR43861">
    <property type="entry name" value="TRANS-ACONITATE 2-METHYLTRANSFERASE-RELATED"/>
    <property type="match status" value="1"/>
</dbReference>
<dbReference type="CDD" id="cd02440">
    <property type="entry name" value="AdoMet_MTases"/>
    <property type="match status" value="1"/>
</dbReference>
<proteinExistence type="predicted"/>
<gene>
    <name evidence="2" type="primary">ubiE_3</name>
    <name evidence="2" type="ORF">NCTC11343_04365</name>
</gene>
<protein>
    <submittedName>
        <fullName evidence="2">Demethylmenaquinone methyltransferase</fullName>
        <ecNumber evidence="2">2.1.1.163</ecNumber>
    </submittedName>
</protein>
<evidence type="ECO:0000313" key="2">
    <source>
        <dbReference type="EMBL" id="SPZ92312.1"/>
    </source>
</evidence>
<dbReference type="SUPFAM" id="SSF53335">
    <property type="entry name" value="S-adenosyl-L-methionine-dependent methyltransferases"/>
    <property type="match status" value="1"/>
</dbReference>
<dbReference type="EC" id="2.1.1.163" evidence="2"/>
<dbReference type="RefSeq" id="WP_112375821.1">
    <property type="nucleotide sequence ID" value="NZ_CP069793.1"/>
</dbReference>
<keyword evidence="2" id="KW-0489">Methyltransferase</keyword>
<dbReference type="AlphaFoldDB" id="A0A2X2JDE2"/>
<dbReference type="Proteomes" id="UP000251241">
    <property type="component" value="Unassembled WGS sequence"/>
</dbReference>
<dbReference type="InterPro" id="IPR025714">
    <property type="entry name" value="Methyltranfer_dom"/>
</dbReference>
<name>A0A2X2JDE2_SPHMU</name>
<evidence type="ECO:0000259" key="1">
    <source>
        <dbReference type="Pfam" id="PF13847"/>
    </source>
</evidence>
<evidence type="ECO:0000313" key="3">
    <source>
        <dbReference type="Proteomes" id="UP000251241"/>
    </source>
</evidence>
<dbReference type="GO" id="GO:0032259">
    <property type="term" value="P:methylation"/>
    <property type="evidence" value="ECO:0007669"/>
    <property type="project" value="UniProtKB-KW"/>
</dbReference>
<dbReference type="EMBL" id="UAUU01000011">
    <property type="protein sequence ID" value="SPZ92312.1"/>
    <property type="molecule type" value="Genomic_DNA"/>
</dbReference>
<dbReference type="Gene3D" id="3.40.50.150">
    <property type="entry name" value="Vaccinia Virus protein VP39"/>
    <property type="match status" value="1"/>
</dbReference>
<accession>A0A2X2JDE2</accession>
<dbReference type="InterPro" id="IPR029063">
    <property type="entry name" value="SAM-dependent_MTases_sf"/>
</dbReference>
<sequence>MKEKFIDRKDQQANKIFERRTLSSDYRTIIPLLSPGMEILDVGCGTGTLTNEVATYIGDGTIIGLDNTQPFIDSGNELYGNTKNLSLVCSNIFDYQPPHPFDLIITARTMQWLSDVPRALGLFKSWLKPGGQISILDYNHTAIEWTPAPPESMRTFYRTFLQWRADAGMNNRVADEVAALLQQAGFHSVQVINADQIYKKGEANFDTNLAIWNKVAQSRQMVTEGYISDELRLQAIAEYSQWIETEAKSMTLKMNDVRAKV</sequence>